<organism evidence="2 3">
    <name type="scientific">Paenibacillus whitsoniae</name>
    <dbReference type="NCBI Taxonomy" id="2496558"/>
    <lineage>
        <taxon>Bacteria</taxon>
        <taxon>Bacillati</taxon>
        <taxon>Bacillota</taxon>
        <taxon>Bacilli</taxon>
        <taxon>Bacillales</taxon>
        <taxon>Paenibacillaceae</taxon>
        <taxon>Paenibacillus</taxon>
    </lineage>
</organism>
<dbReference type="PANTHER" id="PTHR43649:SF12">
    <property type="entry name" value="DIACETYLCHITOBIOSE BINDING PROTEIN DASA"/>
    <property type="match status" value="1"/>
</dbReference>
<dbReference type="Proteomes" id="UP000276128">
    <property type="component" value="Unassembled WGS sequence"/>
</dbReference>
<protein>
    <submittedName>
        <fullName evidence="2">Sugar ABC transporter substrate-binding protein</fullName>
    </submittedName>
</protein>
<dbReference type="InterPro" id="IPR006059">
    <property type="entry name" value="SBP"/>
</dbReference>
<proteinExistence type="predicted"/>
<accession>A0A3S0BT75</accession>
<sequence length="478" mass="53231">MMKNRLGALSLYTLIIVCLLFVSACSGNSSRTEEAPSKDNPSASESTGTSSPTALQDSGEGKQVVIRHTMHDHEFTPEKIAEFEQEHPNIKIETVPADYNKLMSMITAGDVPDIIRVDLSELPGYVAKGMALDLTDYFNSSSVLKPDDFLPYVNQFRFDRVKGIQGEGPIYGFPMDMSPDFSMIYNKKLFEAAQIPFPSSTEAMSWSELADLAKKLTKKNGDQVTQYGLAYYKGDIAANQDLLNLQLLQLGSSAYSSDFTSADYTKPEVKNLLQFWADTVKSTIGPNPLHPATEWVGQLFVENKVAMMMIGYRGAGFLKANPLTKDRLDDFGVAPAPVADKGTRISPTGFGTGAIIYSHSKHLKEAWEVYEWFLGGKPEEELVKASLALPGTRKLMELLPKETDFDKMNFAFIQNELKYNKGALPFNPYLTYQGVDSVFEKYFTPVYYNKDTVDGAAKKMTEELNVLIREGMQLRGNR</sequence>
<feature type="region of interest" description="Disordered" evidence="1">
    <location>
        <begin position="30"/>
        <end position="61"/>
    </location>
</feature>
<evidence type="ECO:0000313" key="3">
    <source>
        <dbReference type="Proteomes" id="UP000276128"/>
    </source>
</evidence>
<feature type="compositionally biased region" description="Polar residues" evidence="1">
    <location>
        <begin position="39"/>
        <end position="56"/>
    </location>
</feature>
<dbReference type="OrthoDB" id="383937at2"/>
<gene>
    <name evidence="2" type="ORF">EJQ19_20510</name>
</gene>
<comment type="caution">
    <text evidence="2">The sequence shown here is derived from an EMBL/GenBank/DDBJ whole genome shotgun (WGS) entry which is preliminary data.</text>
</comment>
<keyword evidence="3" id="KW-1185">Reference proteome</keyword>
<evidence type="ECO:0000256" key="1">
    <source>
        <dbReference type="SAM" id="MobiDB-lite"/>
    </source>
</evidence>
<dbReference type="PROSITE" id="PS51257">
    <property type="entry name" value="PROKAR_LIPOPROTEIN"/>
    <property type="match status" value="1"/>
</dbReference>
<dbReference type="SUPFAM" id="SSF53850">
    <property type="entry name" value="Periplasmic binding protein-like II"/>
    <property type="match status" value="1"/>
</dbReference>
<dbReference type="Gene3D" id="3.40.190.10">
    <property type="entry name" value="Periplasmic binding protein-like II"/>
    <property type="match status" value="1"/>
</dbReference>
<dbReference type="PANTHER" id="PTHR43649">
    <property type="entry name" value="ARABINOSE-BINDING PROTEIN-RELATED"/>
    <property type="match status" value="1"/>
</dbReference>
<dbReference type="Pfam" id="PF01547">
    <property type="entry name" value="SBP_bac_1"/>
    <property type="match status" value="1"/>
</dbReference>
<dbReference type="InterPro" id="IPR050490">
    <property type="entry name" value="Bact_solute-bd_prot1"/>
</dbReference>
<dbReference type="EMBL" id="RXHU01000064">
    <property type="protein sequence ID" value="RTE07830.1"/>
    <property type="molecule type" value="Genomic_DNA"/>
</dbReference>
<dbReference type="AlphaFoldDB" id="A0A3S0BT75"/>
<evidence type="ECO:0000313" key="2">
    <source>
        <dbReference type="EMBL" id="RTE07830.1"/>
    </source>
</evidence>
<reference evidence="2 3" key="1">
    <citation type="submission" date="2018-12" db="EMBL/GenBank/DDBJ databases">
        <title>Bacillus ochoae sp. nov., Paenibacillus whitsoniae sp. nov., Paenibacillus spiritus sp. nov. Isolated from the Mars Exploration Rover during spacecraft assembly.</title>
        <authorList>
            <person name="Seuylemezian A."/>
            <person name="Vaishampayan P."/>
        </authorList>
    </citation>
    <scope>NUCLEOTIDE SEQUENCE [LARGE SCALE GENOMIC DNA]</scope>
    <source>
        <strain evidence="2 3">MER 54</strain>
    </source>
</reference>
<dbReference type="CDD" id="cd13585">
    <property type="entry name" value="PBP2_TMBP_like"/>
    <property type="match status" value="1"/>
</dbReference>
<name>A0A3S0BT75_9BACL</name>